<dbReference type="CDD" id="cd16922">
    <property type="entry name" value="HATPase_EvgS-ArcB-TorS-like"/>
    <property type="match status" value="1"/>
</dbReference>
<evidence type="ECO:0000256" key="2">
    <source>
        <dbReference type="ARBA" id="ARBA00004370"/>
    </source>
</evidence>
<proteinExistence type="predicted"/>
<feature type="transmembrane region" description="Helical" evidence="8">
    <location>
        <begin position="12"/>
        <end position="36"/>
    </location>
</feature>
<evidence type="ECO:0000256" key="4">
    <source>
        <dbReference type="ARBA" id="ARBA00022553"/>
    </source>
</evidence>
<evidence type="ECO:0000313" key="12">
    <source>
        <dbReference type="Proteomes" id="UP000642094"/>
    </source>
</evidence>
<keyword evidence="8" id="KW-1133">Transmembrane helix</keyword>
<protein>
    <recommendedName>
        <fullName evidence="3">histidine kinase</fullName>
        <ecNumber evidence="3">2.7.13.3</ecNumber>
    </recommendedName>
</protein>
<sequence>MAKPNLRTRLLFSHLLVVVLSMVIVTLSGVSINPLLFDRRIQEMRNQGLLDIDSKTEKKLIIGEFHSSWGRSMSISLALGALGSLGLSYLVARRIRTPLQQITSVTQEFREGNFKVRMPNSEIPEIDYLSQSFNVMANGLEDSEQKRSELISDMTHELRTPLTVTRGYLERLLEGKTQPSPELYQDLIKENRRLERLVNNLQELSKAQAGTIPLKPTAIAIKPLLTTLVERFAEQVSEDLSLELDYQSSIETVITDHDCLEQILVNLIGNAIQYTEAGKITIRTYDDDCDRIWIEVQDSGIGIAIEDLPYVFKRFWRADKARSRRSGGTGIGLAITQSLVELLGGKIEVTSQLQVGSIFRFCLQR</sequence>
<dbReference type="InterPro" id="IPR003660">
    <property type="entry name" value="HAMP_dom"/>
</dbReference>
<dbReference type="InterPro" id="IPR004358">
    <property type="entry name" value="Sig_transdc_His_kin-like_C"/>
</dbReference>
<dbReference type="PROSITE" id="PS50885">
    <property type="entry name" value="HAMP"/>
    <property type="match status" value="1"/>
</dbReference>
<dbReference type="PRINTS" id="PR00344">
    <property type="entry name" value="BCTRLSENSOR"/>
</dbReference>
<dbReference type="CDD" id="cd00082">
    <property type="entry name" value="HisKA"/>
    <property type="match status" value="1"/>
</dbReference>
<comment type="subcellular location">
    <subcellularLocation>
        <location evidence="2">Membrane</location>
    </subcellularLocation>
</comment>
<dbReference type="SUPFAM" id="SSF55874">
    <property type="entry name" value="ATPase domain of HSP90 chaperone/DNA topoisomerase II/histidine kinase"/>
    <property type="match status" value="1"/>
</dbReference>
<feature type="domain" description="HAMP" evidence="10">
    <location>
        <begin position="93"/>
        <end position="145"/>
    </location>
</feature>
<evidence type="ECO:0000256" key="6">
    <source>
        <dbReference type="ARBA" id="ARBA00022777"/>
    </source>
</evidence>
<evidence type="ECO:0000256" key="1">
    <source>
        <dbReference type="ARBA" id="ARBA00000085"/>
    </source>
</evidence>
<dbReference type="InterPro" id="IPR003661">
    <property type="entry name" value="HisK_dim/P_dom"/>
</dbReference>
<evidence type="ECO:0000259" key="10">
    <source>
        <dbReference type="PROSITE" id="PS50885"/>
    </source>
</evidence>
<keyword evidence="8" id="KW-0812">Transmembrane</keyword>
<evidence type="ECO:0000259" key="9">
    <source>
        <dbReference type="PROSITE" id="PS50109"/>
    </source>
</evidence>
<accession>A0ABR7ZZE4</accession>
<dbReference type="SMART" id="SM00387">
    <property type="entry name" value="HATPase_c"/>
    <property type="match status" value="1"/>
</dbReference>
<comment type="caution">
    <text evidence="11">The sequence shown here is derived from an EMBL/GenBank/DDBJ whole genome shotgun (WGS) entry which is preliminary data.</text>
</comment>
<dbReference type="Proteomes" id="UP000642094">
    <property type="component" value="Unassembled WGS sequence"/>
</dbReference>
<dbReference type="CDD" id="cd06225">
    <property type="entry name" value="HAMP"/>
    <property type="match status" value="1"/>
</dbReference>
<gene>
    <name evidence="11" type="ORF">H6F41_13970</name>
</gene>
<dbReference type="RefSeq" id="WP_190404075.1">
    <property type="nucleotide sequence ID" value="NZ_JACJQB010000032.1"/>
</dbReference>
<evidence type="ECO:0000313" key="11">
    <source>
        <dbReference type="EMBL" id="MBD2189247.1"/>
    </source>
</evidence>
<dbReference type="InterPro" id="IPR036890">
    <property type="entry name" value="HATPase_C_sf"/>
</dbReference>
<dbReference type="EC" id="2.7.13.3" evidence="3"/>
<keyword evidence="4" id="KW-0597">Phosphoprotein</keyword>
<keyword evidence="12" id="KW-1185">Reference proteome</keyword>
<dbReference type="GO" id="GO:0016301">
    <property type="term" value="F:kinase activity"/>
    <property type="evidence" value="ECO:0007669"/>
    <property type="project" value="UniProtKB-KW"/>
</dbReference>
<keyword evidence="8" id="KW-0472">Membrane</keyword>
<dbReference type="Gene3D" id="6.10.340.10">
    <property type="match status" value="1"/>
</dbReference>
<dbReference type="InterPro" id="IPR003594">
    <property type="entry name" value="HATPase_dom"/>
</dbReference>
<dbReference type="Pfam" id="PF00512">
    <property type="entry name" value="HisKA"/>
    <property type="match status" value="1"/>
</dbReference>
<keyword evidence="6 11" id="KW-0418">Kinase</keyword>
<dbReference type="InterPro" id="IPR050736">
    <property type="entry name" value="Sensor_HK_Regulatory"/>
</dbReference>
<dbReference type="SMART" id="SM00304">
    <property type="entry name" value="HAMP"/>
    <property type="match status" value="1"/>
</dbReference>
<dbReference type="InterPro" id="IPR036097">
    <property type="entry name" value="HisK_dim/P_sf"/>
</dbReference>
<dbReference type="EMBL" id="JACJQB010000032">
    <property type="protein sequence ID" value="MBD2189247.1"/>
    <property type="molecule type" value="Genomic_DNA"/>
</dbReference>
<dbReference type="InterPro" id="IPR005467">
    <property type="entry name" value="His_kinase_dom"/>
</dbReference>
<dbReference type="SUPFAM" id="SSF158472">
    <property type="entry name" value="HAMP domain-like"/>
    <property type="match status" value="1"/>
</dbReference>
<comment type="catalytic activity">
    <reaction evidence="1">
        <text>ATP + protein L-histidine = ADP + protein N-phospho-L-histidine.</text>
        <dbReference type="EC" id="2.7.13.3"/>
    </reaction>
</comment>
<dbReference type="PANTHER" id="PTHR43711:SF1">
    <property type="entry name" value="HISTIDINE KINASE 1"/>
    <property type="match status" value="1"/>
</dbReference>
<dbReference type="PROSITE" id="PS50109">
    <property type="entry name" value="HIS_KIN"/>
    <property type="match status" value="1"/>
</dbReference>
<organism evidence="11 12">
    <name type="scientific">Pseudanabaena mucicola FACHB-723</name>
    <dbReference type="NCBI Taxonomy" id="2692860"/>
    <lineage>
        <taxon>Bacteria</taxon>
        <taxon>Bacillati</taxon>
        <taxon>Cyanobacteriota</taxon>
        <taxon>Cyanophyceae</taxon>
        <taxon>Pseudanabaenales</taxon>
        <taxon>Pseudanabaenaceae</taxon>
        <taxon>Pseudanabaena</taxon>
    </lineage>
</organism>
<dbReference type="Pfam" id="PF00672">
    <property type="entry name" value="HAMP"/>
    <property type="match status" value="1"/>
</dbReference>
<keyword evidence="7" id="KW-0902">Two-component regulatory system</keyword>
<dbReference type="Gene3D" id="3.30.565.10">
    <property type="entry name" value="Histidine kinase-like ATPase, C-terminal domain"/>
    <property type="match status" value="1"/>
</dbReference>
<evidence type="ECO:0000256" key="8">
    <source>
        <dbReference type="SAM" id="Phobius"/>
    </source>
</evidence>
<dbReference type="PANTHER" id="PTHR43711">
    <property type="entry name" value="TWO-COMPONENT HISTIDINE KINASE"/>
    <property type="match status" value="1"/>
</dbReference>
<evidence type="ECO:0000256" key="7">
    <source>
        <dbReference type="ARBA" id="ARBA00023012"/>
    </source>
</evidence>
<dbReference type="Gene3D" id="1.10.287.130">
    <property type="match status" value="1"/>
</dbReference>
<dbReference type="SUPFAM" id="SSF47384">
    <property type="entry name" value="Homodimeric domain of signal transducing histidine kinase"/>
    <property type="match status" value="1"/>
</dbReference>
<name>A0ABR7ZZE4_9CYAN</name>
<evidence type="ECO:0000256" key="5">
    <source>
        <dbReference type="ARBA" id="ARBA00022679"/>
    </source>
</evidence>
<feature type="transmembrane region" description="Helical" evidence="8">
    <location>
        <begin position="73"/>
        <end position="92"/>
    </location>
</feature>
<dbReference type="Pfam" id="PF02518">
    <property type="entry name" value="HATPase_c"/>
    <property type="match status" value="1"/>
</dbReference>
<reference evidence="11 12" key="1">
    <citation type="journal article" date="2020" name="ISME J.">
        <title>Comparative genomics reveals insights into cyanobacterial evolution and habitat adaptation.</title>
        <authorList>
            <person name="Chen M.Y."/>
            <person name="Teng W.K."/>
            <person name="Zhao L."/>
            <person name="Hu C.X."/>
            <person name="Zhou Y.K."/>
            <person name="Han B.P."/>
            <person name="Song L.R."/>
            <person name="Shu W.S."/>
        </authorList>
    </citation>
    <scope>NUCLEOTIDE SEQUENCE [LARGE SCALE GENOMIC DNA]</scope>
    <source>
        <strain evidence="11 12">FACHB-723</strain>
    </source>
</reference>
<evidence type="ECO:0000256" key="3">
    <source>
        <dbReference type="ARBA" id="ARBA00012438"/>
    </source>
</evidence>
<feature type="domain" description="Histidine kinase" evidence="9">
    <location>
        <begin position="153"/>
        <end position="365"/>
    </location>
</feature>
<keyword evidence="5" id="KW-0808">Transferase</keyword>
<dbReference type="SMART" id="SM00388">
    <property type="entry name" value="HisKA"/>
    <property type="match status" value="1"/>
</dbReference>